<feature type="signal peptide" evidence="1">
    <location>
        <begin position="1"/>
        <end position="23"/>
    </location>
</feature>
<keyword evidence="1" id="KW-0732">Signal</keyword>
<dbReference type="Proteomes" id="UP000325811">
    <property type="component" value="Chromosome I"/>
</dbReference>
<feature type="chain" id="PRO_5024806186" description="DUF4148 domain-containing protein" evidence="1">
    <location>
        <begin position="24"/>
        <end position="88"/>
    </location>
</feature>
<sequence>MLKVTISAVLTAATVFLCAPASAQQTPKTRAQVSAELEELVSVGYQPGSERTQYPRGLQAAQQRVLEHRAKAATGLRDSNDAVDNVHQ</sequence>
<accession>A0A5Q4Z8B9</accession>
<proteinExistence type="predicted"/>
<protein>
    <recommendedName>
        <fullName evidence="4">DUF4148 domain-containing protein</fullName>
    </recommendedName>
</protein>
<dbReference type="InterPro" id="IPR025421">
    <property type="entry name" value="DUF4148"/>
</dbReference>
<keyword evidence="3" id="KW-1185">Reference proteome</keyword>
<gene>
    <name evidence="2" type="ORF">PDMSB3_1079</name>
</gene>
<dbReference type="KEGG" id="pdio:PDMSB3_1079"/>
<dbReference type="EMBL" id="LR699553">
    <property type="protein sequence ID" value="VVD27541.1"/>
    <property type="molecule type" value="Genomic_DNA"/>
</dbReference>
<evidence type="ECO:0008006" key="4">
    <source>
        <dbReference type="Google" id="ProtNLM"/>
    </source>
</evidence>
<dbReference type="AlphaFoldDB" id="A0A5Q4Z8B9"/>
<evidence type="ECO:0000313" key="2">
    <source>
        <dbReference type="EMBL" id="VVD27541.1"/>
    </source>
</evidence>
<evidence type="ECO:0000313" key="3">
    <source>
        <dbReference type="Proteomes" id="UP000325811"/>
    </source>
</evidence>
<dbReference type="RefSeq" id="WP_165185239.1">
    <property type="nucleotide sequence ID" value="NZ_LR699553.1"/>
</dbReference>
<name>A0A5Q4Z8B9_9BURK</name>
<dbReference type="Pfam" id="PF13663">
    <property type="entry name" value="DUF4148"/>
    <property type="match status" value="1"/>
</dbReference>
<reference evidence="2 3" key="1">
    <citation type="submission" date="2019-08" db="EMBL/GenBank/DDBJ databases">
        <authorList>
            <person name="Herpell B J."/>
        </authorList>
    </citation>
    <scope>NUCLEOTIDE SEQUENCE [LARGE SCALE GENOMIC DNA]</scope>
    <source>
        <strain evidence="3">Msb3</strain>
    </source>
</reference>
<organism evidence="2 3">
    <name type="scientific">Paraburkholderia dioscoreae</name>
    <dbReference type="NCBI Taxonomy" id="2604047"/>
    <lineage>
        <taxon>Bacteria</taxon>
        <taxon>Pseudomonadati</taxon>
        <taxon>Pseudomonadota</taxon>
        <taxon>Betaproteobacteria</taxon>
        <taxon>Burkholderiales</taxon>
        <taxon>Burkholderiaceae</taxon>
        <taxon>Paraburkholderia</taxon>
    </lineage>
</organism>
<evidence type="ECO:0000256" key="1">
    <source>
        <dbReference type="SAM" id="SignalP"/>
    </source>
</evidence>